<feature type="region of interest" description="Disordered" evidence="2">
    <location>
        <begin position="1"/>
        <end position="20"/>
    </location>
</feature>
<dbReference type="Proteomes" id="UP000054537">
    <property type="component" value="Unassembled WGS sequence"/>
</dbReference>
<dbReference type="InterPro" id="IPR029050">
    <property type="entry name" value="Immunoprotect_excell_Ig-like"/>
</dbReference>
<dbReference type="STRING" id="1869.MB27_37660"/>
<accession>A0A0A6WYV2</accession>
<dbReference type="eggNOG" id="COG0515">
    <property type="taxonomic scope" value="Bacteria"/>
</dbReference>
<evidence type="ECO:0000256" key="3">
    <source>
        <dbReference type="SAM" id="Phobius"/>
    </source>
</evidence>
<name>A0A0A6WYV2_ACTUT</name>
<keyword evidence="3" id="KW-1133">Transmembrane helix</keyword>
<dbReference type="AlphaFoldDB" id="A0A0A6WYV2"/>
<feature type="domain" description="DUF4352" evidence="4">
    <location>
        <begin position="75"/>
        <end position="175"/>
    </location>
</feature>
<reference evidence="5 6" key="1">
    <citation type="submission" date="2014-10" db="EMBL/GenBank/DDBJ databases">
        <title>Draft genome sequence of Actinoplanes utahensis NRRL 12052.</title>
        <authorList>
            <person name="Velasco-Bucheli B."/>
            <person name="del Cerro C."/>
            <person name="Hormigo D."/>
            <person name="Garcia J.L."/>
            <person name="Acebal C."/>
            <person name="Arroyo M."/>
            <person name="de la Mata I."/>
        </authorList>
    </citation>
    <scope>NUCLEOTIDE SEQUENCE [LARGE SCALE GENOMIC DNA]</scope>
    <source>
        <strain evidence="5 6">NRRL 12052</strain>
    </source>
</reference>
<dbReference type="Gene3D" id="2.60.40.1240">
    <property type="match status" value="1"/>
</dbReference>
<keyword evidence="6" id="KW-1185">Reference proteome</keyword>
<sequence length="197" mass="20982">MTYAPHRTPPVRHAPSHEDGADPALRWRARLWIAGGIVVSAALVVFGVWAVVTTPPPPAVLPDGPVSGVSQVSGFRFDVTGLRCGVSSIGPEGLEQRPGGQFCLLDVNVTNKGREPELFNSEVLRIHDANGEAYAVAEQAAVFLNDRNPTLLNEIEPGDTVAGVIPFDVPVDAELNQVTLRGTLSTPGVRLDLPDPR</sequence>
<gene>
    <name evidence="5" type="ORF">MB27_37660</name>
</gene>
<organism evidence="5 6">
    <name type="scientific">Actinoplanes utahensis</name>
    <dbReference type="NCBI Taxonomy" id="1869"/>
    <lineage>
        <taxon>Bacteria</taxon>
        <taxon>Bacillati</taxon>
        <taxon>Actinomycetota</taxon>
        <taxon>Actinomycetes</taxon>
        <taxon>Micromonosporales</taxon>
        <taxon>Micromonosporaceae</taxon>
        <taxon>Actinoplanes</taxon>
    </lineage>
</organism>
<keyword evidence="3" id="KW-0812">Transmembrane</keyword>
<protein>
    <recommendedName>
        <fullName evidence="4">DUF4352 domain-containing protein</fullName>
    </recommendedName>
</protein>
<evidence type="ECO:0000313" key="5">
    <source>
        <dbReference type="EMBL" id="KHD72947.1"/>
    </source>
</evidence>
<comment type="caution">
    <text evidence="5">The sequence shown here is derived from an EMBL/GenBank/DDBJ whole genome shotgun (WGS) entry which is preliminary data.</text>
</comment>
<dbReference type="RefSeq" id="WP_043532894.1">
    <property type="nucleotide sequence ID" value="NZ_BAABKU010000006.1"/>
</dbReference>
<dbReference type="EMBL" id="JRTT01000135">
    <property type="protein sequence ID" value="KHD72947.1"/>
    <property type="molecule type" value="Genomic_DNA"/>
</dbReference>
<evidence type="ECO:0000259" key="4">
    <source>
        <dbReference type="Pfam" id="PF11611"/>
    </source>
</evidence>
<dbReference type="OrthoDB" id="3430849at2"/>
<feature type="transmembrane region" description="Helical" evidence="3">
    <location>
        <begin position="31"/>
        <end position="52"/>
    </location>
</feature>
<evidence type="ECO:0000313" key="6">
    <source>
        <dbReference type="Proteomes" id="UP000054537"/>
    </source>
</evidence>
<keyword evidence="1" id="KW-0732">Signal</keyword>
<dbReference type="Pfam" id="PF11611">
    <property type="entry name" value="DUF4352"/>
    <property type="match status" value="1"/>
</dbReference>
<keyword evidence="3" id="KW-0472">Membrane</keyword>
<dbReference type="InterPro" id="IPR029051">
    <property type="entry name" value="DUF4352"/>
</dbReference>
<proteinExistence type="predicted"/>
<evidence type="ECO:0000256" key="1">
    <source>
        <dbReference type="ARBA" id="ARBA00022729"/>
    </source>
</evidence>
<evidence type="ECO:0000256" key="2">
    <source>
        <dbReference type="SAM" id="MobiDB-lite"/>
    </source>
</evidence>